<dbReference type="AlphaFoldDB" id="A0A9E7LFB1"/>
<keyword evidence="3 8" id="KW-0813">Transport</keyword>
<dbReference type="OrthoDB" id="448280at2759"/>
<evidence type="ECO:0000256" key="9">
    <source>
        <dbReference type="SAM" id="MobiDB-lite"/>
    </source>
</evidence>
<organism evidence="10 11">
    <name type="scientific">Musa troglodytarum</name>
    <name type="common">fe'i banana</name>
    <dbReference type="NCBI Taxonomy" id="320322"/>
    <lineage>
        <taxon>Eukaryota</taxon>
        <taxon>Viridiplantae</taxon>
        <taxon>Streptophyta</taxon>
        <taxon>Embryophyta</taxon>
        <taxon>Tracheophyta</taxon>
        <taxon>Spermatophyta</taxon>
        <taxon>Magnoliopsida</taxon>
        <taxon>Liliopsida</taxon>
        <taxon>Zingiberales</taxon>
        <taxon>Musaceae</taxon>
        <taxon>Musa</taxon>
    </lineage>
</organism>
<evidence type="ECO:0000256" key="8">
    <source>
        <dbReference type="RuleBase" id="RU362088"/>
    </source>
</evidence>
<dbReference type="PANTHER" id="PTHR11040">
    <property type="entry name" value="ZINC/IRON TRANSPORTER"/>
    <property type="match status" value="1"/>
</dbReference>
<dbReference type="InterPro" id="IPR004698">
    <property type="entry name" value="Zn/Fe_permease_fun/pln"/>
</dbReference>
<keyword evidence="6 8" id="KW-0406">Ion transport</keyword>
<reference evidence="10" key="1">
    <citation type="submission" date="2022-05" db="EMBL/GenBank/DDBJ databases">
        <title>The Musa troglodytarum L. genome provides insights into the mechanism of non-climacteric behaviour and enrichment of carotenoids.</title>
        <authorList>
            <person name="Wang J."/>
        </authorList>
    </citation>
    <scope>NUCLEOTIDE SEQUENCE</scope>
    <source>
        <tissue evidence="10">Leaf</tissue>
    </source>
</reference>
<keyword evidence="5 8" id="KW-1133">Transmembrane helix</keyword>
<feature type="transmembrane region" description="Helical" evidence="8">
    <location>
        <begin position="432"/>
        <end position="455"/>
    </location>
</feature>
<feature type="transmembrane region" description="Helical" evidence="8">
    <location>
        <begin position="506"/>
        <end position="525"/>
    </location>
</feature>
<comment type="caution">
    <text evidence="8">Lacks conserved residue(s) required for the propagation of feature annotation.</text>
</comment>
<evidence type="ECO:0000256" key="5">
    <source>
        <dbReference type="ARBA" id="ARBA00022989"/>
    </source>
</evidence>
<name>A0A9E7LFB1_9LILI</name>
<evidence type="ECO:0000313" key="11">
    <source>
        <dbReference type="Proteomes" id="UP001055439"/>
    </source>
</evidence>
<evidence type="ECO:0000256" key="4">
    <source>
        <dbReference type="ARBA" id="ARBA00022692"/>
    </source>
</evidence>
<feature type="transmembrane region" description="Helical" evidence="8">
    <location>
        <begin position="255"/>
        <end position="275"/>
    </location>
</feature>
<comment type="similarity">
    <text evidence="2 8">Belongs to the ZIP transporter (TC 2.A.5) family.</text>
</comment>
<feature type="transmembrane region" description="Helical" evidence="8">
    <location>
        <begin position="182"/>
        <end position="201"/>
    </location>
</feature>
<dbReference type="InterPro" id="IPR003689">
    <property type="entry name" value="ZIP"/>
</dbReference>
<accession>A0A9E7LFB1</accession>
<keyword evidence="7 8" id="KW-0472">Membrane</keyword>
<dbReference type="Pfam" id="PF02535">
    <property type="entry name" value="Zip"/>
    <property type="match status" value="1"/>
</dbReference>
<dbReference type="EMBL" id="CP097511">
    <property type="protein sequence ID" value="URE48559.1"/>
    <property type="molecule type" value="Genomic_DNA"/>
</dbReference>
<feature type="transmembrane region" description="Helical" evidence="8">
    <location>
        <begin position="475"/>
        <end position="494"/>
    </location>
</feature>
<evidence type="ECO:0000256" key="1">
    <source>
        <dbReference type="ARBA" id="ARBA00004141"/>
    </source>
</evidence>
<evidence type="ECO:0000256" key="3">
    <source>
        <dbReference type="ARBA" id="ARBA00022448"/>
    </source>
</evidence>
<dbReference type="Proteomes" id="UP001055439">
    <property type="component" value="Chromosome 9"/>
</dbReference>
<evidence type="ECO:0000313" key="10">
    <source>
        <dbReference type="EMBL" id="URE48559.1"/>
    </source>
</evidence>
<evidence type="ECO:0000256" key="7">
    <source>
        <dbReference type="ARBA" id="ARBA00023136"/>
    </source>
</evidence>
<feature type="region of interest" description="Disordered" evidence="9">
    <location>
        <begin position="35"/>
        <end position="96"/>
    </location>
</feature>
<dbReference type="GO" id="GO:0005385">
    <property type="term" value="F:zinc ion transmembrane transporter activity"/>
    <property type="evidence" value="ECO:0007669"/>
    <property type="project" value="InterPro"/>
</dbReference>
<dbReference type="NCBIfam" id="TIGR00820">
    <property type="entry name" value="zip"/>
    <property type="match status" value="1"/>
</dbReference>
<comment type="subcellular location">
    <subcellularLocation>
        <location evidence="1 8">Membrane</location>
        <topology evidence="1 8">Multi-pass membrane protein</topology>
    </subcellularLocation>
</comment>
<gene>
    <name evidence="10" type="ORF">MUK42_14114</name>
</gene>
<dbReference type="GO" id="GO:0005886">
    <property type="term" value="C:plasma membrane"/>
    <property type="evidence" value="ECO:0007669"/>
    <property type="project" value="TreeGrafter"/>
</dbReference>
<feature type="transmembrane region" description="Helical" evidence="8">
    <location>
        <begin position="213"/>
        <end position="235"/>
    </location>
</feature>
<sequence length="526" mass="55688">MDRVSDGVQSPCAVHEWVINATSFTTQADVAYTRRRGPRGRLAASINTYPTPQAYPPPPSQESRRRRRVILRGGTRNRSRARSRSQARQVNPRRCVKVGRSPRCRHSHRTQWACSAKLWAVGLGSVPAEPLPSHHGRPRSWPSTCWINFEARVSESMAATSCAAVDAAEECRDGEAALRLKVAAIAAILVAGAVGVAIPLVGRKQRLLRTDGGLFVCAKAFAAGVILATGFVHMLHGAESSLTHPCLPDSPWRRFPFAGFVAMLAALGTLVVDFLGTQFYERKQRAESTNAAAAVSAVAPISAAEDDKNGITVISVAPEARGEASGSEKGPMHVHSTAHRHGHVHVLATPGRPHGHGREDEGEASSHARNVVVSQILELGIVSHSVIIGLSLGVSQSPCTIRPLVAALSFHQFFEGFALGGCISQAQFKNTVAAVVAGFFAITTPAGIAAGLGIASSYDAKSPRALVAEGLLDSMSAGILVYMALVDLIAADFLGQTMRCDVRLQVASYSALFLGAGAMSALAVWA</sequence>
<feature type="compositionally biased region" description="Basic residues" evidence="9">
    <location>
        <begin position="64"/>
        <end position="85"/>
    </location>
</feature>
<proteinExistence type="inferred from homology"/>
<keyword evidence="11" id="KW-1185">Reference proteome</keyword>
<evidence type="ECO:0000256" key="2">
    <source>
        <dbReference type="ARBA" id="ARBA00006939"/>
    </source>
</evidence>
<protein>
    <submittedName>
        <fullName evidence="10">Zinc transporter</fullName>
    </submittedName>
</protein>
<dbReference type="PANTHER" id="PTHR11040:SF216">
    <property type="entry name" value="ZINC TRANSPORTER 10"/>
    <property type="match status" value="1"/>
</dbReference>
<keyword evidence="4 8" id="KW-0812">Transmembrane</keyword>
<evidence type="ECO:0000256" key="6">
    <source>
        <dbReference type="ARBA" id="ARBA00023065"/>
    </source>
</evidence>